<organism evidence="3 4">
    <name type="scientific">Acetobacter pasteurianus NBRC 3278</name>
    <dbReference type="NCBI Taxonomy" id="1226660"/>
    <lineage>
        <taxon>Bacteria</taxon>
        <taxon>Pseudomonadati</taxon>
        <taxon>Pseudomonadota</taxon>
        <taxon>Alphaproteobacteria</taxon>
        <taxon>Acetobacterales</taxon>
        <taxon>Acetobacteraceae</taxon>
        <taxon>Acetobacter</taxon>
    </lineage>
</organism>
<proteinExistence type="inferred from homology"/>
<comment type="similarity">
    <text evidence="1">Belongs to the virb1 family.</text>
</comment>
<comment type="caution">
    <text evidence="3">The sequence shown here is derived from an EMBL/GenBank/DDBJ whole genome shotgun (WGS) entry which is preliminary data.</text>
</comment>
<protein>
    <recommendedName>
        <fullName evidence="2">Transglycosylase SLT domain-containing protein</fullName>
    </recommendedName>
</protein>
<dbReference type="Pfam" id="PF01464">
    <property type="entry name" value="SLT"/>
    <property type="match status" value="1"/>
</dbReference>
<dbReference type="RefSeq" id="WP_124297652.1">
    <property type="nucleotide sequence ID" value="NZ_BDEV01000110.1"/>
</dbReference>
<gene>
    <name evidence="3" type="ORF">NBRC3278_2590</name>
</gene>
<dbReference type="Proteomes" id="UP000287385">
    <property type="component" value="Unassembled WGS sequence"/>
</dbReference>
<feature type="domain" description="Transglycosylase SLT" evidence="2">
    <location>
        <begin position="114"/>
        <end position="171"/>
    </location>
</feature>
<accession>A0A401X6V3</accession>
<dbReference type="AlphaFoldDB" id="A0A401X6V3"/>
<evidence type="ECO:0000313" key="4">
    <source>
        <dbReference type="Proteomes" id="UP000287385"/>
    </source>
</evidence>
<dbReference type="InterPro" id="IPR008258">
    <property type="entry name" value="Transglycosylase_SLT_dom_1"/>
</dbReference>
<dbReference type="InterPro" id="IPR023346">
    <property type="entry name" value="Lysozyme-like_dom_sf"/>
</dbReference>
<name>A0A401X6V3_ACEPA</name>
<sequence>MICHRFHRRLPDFQWKAFAFGFLSLFGAFAPHTLLAKSPEAMRCFAATSQAERSLHIPDGFLSAMSRVETSKPDPDGTLAPWPWTVNAGGVGYHYASREEAIEAVYSFKARGINSIDVGCMQVNIMHHPDAFSSLENAFDPLPNSLYAGRFLIQMYSKMGSWPKAAAAYHSQTPGVGEPYQWKVLEEWSKPQDGRANTDGKPHPFHELRTNLASIHPTTKPRPMFVSKVEKDGNLDEEQTHNNPTPHPVKMFRPFKGNQKFSEINSPKHFDGLQKGRTLASYRAMPVRITTTFPVNSPVAQP</sequence>
<evidence type="ECO:0000256" key="1">
    <source>
        <dbReference type="ARBA" id="ARBA00009387"/>
    </source>
</evidence>
<dbReference type="EMBL" id="BDEV01000110">
    <property type="protein sequence ID" value="GCD63497.1"/>
    <property type="molecule type" value="Genomic_DNA"/>
</dbReference>
<evidence type="ECO:0000313" key="3">
    <source>
        <dbReference type="EMBL" id="GCD63497.1"/>
    </source>
</evidence>
<keyword evidence="4" id="KW-1185">Reference proteome</keyword>
<dbReference type="SUPFAM" id="SSF53955">
    <property type="entry name" value="Lysozyme-like"/>
    <property type="match status" value="1"/>
</dbReference>
<evidence type="ECO:0000259" key="2">
    <source>
        <dbReference type="Pfam" id="PF01464"/>
    </source>
</evidence>
<reference evidence="3 4" key="1">
    <citation type="submission" date="2016-06" db="EMBL/GenBank/DDBJ databases">
        <title>Acetobacter pasteurianus NBRC 3278 whole genome sequencing project.</title>
        <authorList>
            <person name="Matsutani M."/>
            <person name="Shiwa Y."/>
            <person name="Okamoto-Kainuma A."/>
            <person name="Ishikawa M."/>
            <person name="Koizumi Y."/>
            <person name="Yoshikawa H."/>
            <person name="Yakushi T."/>
            <person name="Matsushita K."/>
        </authorList>
    </citation>
    <scope>NUCLEOTIDE SEQUENCE [LARGE SCALE GENOMIC DNA]</scope>
    <source>
        <strain evidence="3 4">NBRC 3278</strain>
    </source>
</reference>